<protein>
    <submittedName>
        <fullName evidence="1">Uncharacterized protein</fullName>
    </submittedName>
</protein>
<comment type="caution">
    <text evidence="1">The sequence shown here is derived from an EMBL/GenBank/DDBJ whole genome shotgun (WGS) entry which is preliminary data.</text>
</comment>
<reference evidence="1 2" key="1">
    <citation type="journal article" date="2022" name="bioRxiv">
        <title>The genome of the oomycete Peronosclerospora sorghi, a cosmopolitan pathogen of maize and sorghum, is inflated with dispersed pseudogenes.</title>
        <authorList>
            <person name="Fletcher K."/>
            <person name="Martin F."/>
            <person name="Isakeit T."/>
            <person name="Cavanaugh K."/>
            <person name="Magill C."/>
            <person name="Michelmore R."/>
        </authorList>
    </citation>
    <scope>NUCLEOTIDE SEQUENCE [LARGE SCALE GENOMIC DNA]</scope>
    <source>
        <strain evidence="1">P6</strain>
    </source>
</reference>
<accession>A0ACC0W961</accession>
<dbReference type="Proteomes" id="UP001163321">
    <property type="component" value="Chromosome 3"/>
</dbReference>
<evidence type="ECO:0000313" key="2">
    <source>
        <dbReference type="Proteomes" id="UP001163321"/>
    </source>
</evidence>
<organism evidence="1 2">
    <name type="scientific">Peronosclerospora sorghi</name>
    <dbReference type="NCBI Taxonomy" id="230839"/>
    <lineage>
        <taxon>Eukaryota</taxon>
        <taxon>Sar</taxon>
        <taxon>Stramenopiles</taxon>
        <taxon>Oomycota</taxon>
        <taxon>Peronosporomycetes</taxon>
        <taxon>Peronosporales</taxon>
        <taxon>Peronosporaceae</taxon>
        <taxon>Peronosclerospora</taxon>
    </lineage>
</organism>
<name>A0ACC0W961_9STRA</name>
<evidence type="ECO:0000313" key="1">
    <source>
        <dbReference type="EMBL" id="KAI9914982.1"/>
    </source>
</evidence>
<keyword evidence="2" id="KW-1185">Reference proteome</keyword>
<dbReference type="EMBL" id="CM047582">
    <property type="protein sequence ID" value="KAI9914982.1"/>
    <property type="molecule type" value="Genomic_DNA"/>
</dbReference>
<gene>
    <name evidence="1" type="ORF">PsorP6_006970</name>
</gene>
<sequence>MDSGEYSRALMKSAKRTVSAADKVPTPLQVLKVAHGHVQCPGSSTACIVQLDDLSLRAVNLGESGFLLCRLHLDEKVGGALRSHVVHETPNQSHYFNCPYQLGFGESGDKPEMGDEYELETQEGDEIVLGTNGLFDILFPDQIARLLDTVLPSTPVFDAYSMEKVASCIAHTAHNAAKDVETKTPFAVAAQQAGYDYLGEKMDDITVVTSLVASGDCCDVDVVGTTLKQQ</sequence>
<proteinExistence type="predicted"/>